<feature type="binding site" evidence="6">
    <location>
        <position position="206"/>
    </location>
    <ligand>
        <name>S-adenosyl-L-methionine</name>
        <dbReference type="ChEBI" id="CHEBI:59789"/>
    </ligand>
</feature>
<keyword evidence="3 6" id="KW-0489">Methyltransferase</keyword>
<evidence type="ECO:0000256" key="6">
    <source>
        <dbReference type="HAMAP-Rule" id="MF_00735"/>
    </source>
</evidence>
<organism evidence="7 8">
    <name type="scientific">Pseudolactococcus chungangensis CAU 28 = DSM 22330</name>
    <dbReference type="NCBI Taxonomy" id="1122154"/>
    <lineage>
        <taxon>Bacteria</taxon>
        <taxon>Bacillati</taxon>
        <taxon>Bacillota</taxon>
        <taxon>Bacilli</taxon>
        <taxon>Lactobacillales</taxon>
        <taxon>Streptococcaceae</taxon>
        <taxon>Pseudolactococcus</taxon>
    </lineage>
</organism>
<sequence length="322" mass="35184">MSKKMNNWNELSVKVSRETEDAVSNILIDAGAQGVAIEDTQDYLDNLDKFGEILPEIEQLDTVIIKAYYPEKLSIIEIAESVRGQISGLLAFDLNPGEFTVTTQSLAENDWSDSWKQYFLPTRISHGLTIVPSWTDYAPASRDEKIIRLDPGMAFGTGTHPTTKLSLFALEQILRGGETLLDVGTGSGVLSIAAHLLGAQNIHAFDLDDVAVKVAEENIQLNPDMTNIIVKPGDLLQNVTIKAHVIVANILADILMNVIDDAYNLLYDGGFLIMSGIIDSKSQMILDKCHAAGFALVTRMQQGEWHCVILQKADDDASVIGG</sequence>
<dbReference type="HAMAP" id="MF_00735">
    <property type="entry name" value="Methyltr_PrmA"/>
    <property type="match status" value="1"/>
</dbReference>
<accession>A0ABX4I525</accession>
<comment type="similarity">
    <text evidence="1 6">Belongs to the methyltransferase superfamily. PrmA family.</text>
</comment>
<comment type="catalytic activity">
    <reaction evidence="6">
        <text>L-lysyl-[protein] + 3 S-adenosyl-L-methionine = N(6),N(6),N(6)-trimethyl-L-lysyl-[protein] + 3 S-adenosyl-L-homocysteine + 3 H(+)</text>
        <dbReference type="Rhea" id="RHEA:54192"/>
        <dbReference type="Rhea" id="RHEA-COMP:9752"/>
        <dbReference type="Rhea" id="RHEA-COMP:13826"/>
        <dbReference type="ChEBI" id="CHEBI:15378"/>
        <dbReference type="ChEBI" id="CHEBI:29969"/>
        <dbReference type="ChEBI" id="CHEBI:57856"/>
        <dbReference type="ChEBI" id="CHEBI:59789"/>
        <dbReference type="ChEBI" id="CHEBI:61961"/>
    </reaction>
</comment>
<reference evidence="7 8" key="1">
    <citation type="submission" date="2014-12" db="EMBL/GenBank/DDBJ databases">
        <title>Draft genome sequences of 10 type strains of Lactococcus.</title>
        <authorList>
            <person name="Sun Z."/>
            <person name="Zhong Z."/>
            <person name="Liu W."/>
            <person name="Zhang W."/>
            <person name="Zhang H."/>
        </authorList>
    </citation>
    <scope>NUCLEOTIDE SEQUENCE [LARGE SCALE GENOMIC DNA]</scope>
    <source>
        <strain evidence="7 8">DSM 22330</strain>
    </source>
</reference>
<feature type="binding site" evidence="6">
    <location>
        <position position="163"/>
    </location>
    <ligand>
        <name>S-adenosyl-L-methionine</name>
        <dbReference type="ChEBI" id="CHEBI:59789"/>
    </ligand>
</feature>
<feature type="binding site" evidence="6">
    <location>
        <position position="184"/>
    </location>
    <ligand>
        <name>S-adenosyl-L-methionine</name>
        <dbReference type="ChEBI" id="CHEBI:59789"/>
    </ligand>
</feature>
<keyword evidence="7" id="KW-0687">Ribonucleoprotein</keyword>
<dbReference type="NCBIfam" id="TIGR00406">
    <property type="entry name" value="prmA"/>
    <property type="match status" value="1"/>
</dbReference>
<dbReference type="PANTHER" id="PTHR43648">
    <property type="entry name" value="ELECTRON TRANSFER FLAVOPROTEIN BETA SUBUNIT LYSINE METHYLTRANSFERASE"/>
    <property type="match status" value="1"/>
</dbReference>
<keyword evidence="7" id="KW-0689">Ribosomal protein</keyword>
<dbReference type="Pfam" id="PF06325">
    <property type="entry name" value="PrmA"/>
    <property type="match status" value="1"/>
</dbReference>
<comment type="function">
    <text evidence="6">Methylates ribosomal protein L11.</text>
</comment>
<dbReference type="EC" id="2.1.1.-" evidence="6"/>
<dbReference type="CDD" id="cd02440">
    <property type="entry name" value="AdoMet_MTases"/>
    <property type="match status" value="1"/>
</dbReference>
<evidence type="ECO:0000256" key="5">
    <source>
        <dbReference type="ARBA" id="ARBA00022691"/>
    </source>
</evidence>
<dbReference type="InterPro" id="IPR004498">
    <property type="entry name" value="Ribosomal_PrmA_MeTrfase"/>
</dbReference>
<comment type="caution">
    <text evidence="7">The sequence shown here is derived from an EMBL/GenBank/DDBJ whole genome shotgun (WGS) entry which is preliminary data.</text>
</comment>
<dbReference type="Gene3D" id="3.40.50.150">
    <property type="entry name" value="Vaccinia Virus protein VP39"/>
    <property type="match status" value="1"/>
</dbReference>
<evidence type="ECO:0000256" key="1">
    <source>
        <dbReference type="ARBA" id="ARBA00009741"/>
    </source>
</evidence>
<proteinExistence type="inferred from homology"/>
<dbReference type="SUPFAM" id="SSF53335">
    <property type="entry name" value="S-adenosyl-L-methionine-dependent methyltransferases"/>
    <property type="match status" value="1"/>
</dbReference>
<dbReference type="GO" id="GO:0005840">
    <property type="term" value="C:ribosome"/>
    <property type="evidence" value="ECO:0007669"/>
    <property type="project" value="UniProtKB-KW"/>
</dbReference>
<keyword evidence="8" id="KW-1185">Reference proteome</keyword>
<dbReference type="PIRSF" id="PIRSF000401">
    <property type="entry name" value="RPL11_MTase"/>
    <property type="match status" value="1"/>
</dbReference>
<keyword evidence="5 6" id="KW-0949">S-adenosyl-L-methionine</keyword>
<dbReference type="PANTHER" id="PTHR43648:SF1">
    <property type="entry name" value="ELECTRON TRANSFER FLAVOPROTEIN BETA SUBUNIT LYSINE METHYLTRANSFERASE"/>
    <property type="match status" value="1"/>
</dbReference>
<dbReference type="GO" id="GO:0032259">
    <property type="term" value="P:methylation"/>
    <property type="evidence" value="ECO:0007669"/>
    <property type="project" value="UniProtKB-KW"/>
</dbReference>
<evidence type="ECO:0000313" key="8">
    <source>
        <dbReference type="Proteomes" id="UP000218979"/>
    </source>
</evidence>
<dbReference type="InterPro" id="IPR050078">
    <property type="entry name" value="Ribosomal_L11_MeTrfase_PrmA"/>
</dbReference>
<keyword evidence="2 6" id="KW-0963">Cytoplasm</keyword>
<gene>
    <name evidence="6" type="primary">prmA</name>
    <name evidence="7" type="ORF">RR45_GL001155</name>
</gene>
<protein>
    <recommendedName>
        <fullName evidence="6">Ribosomal protein L11 methyltransferase</fullName>
        <shortName evidence="6">L11 Mtase</shortName>
        <ecNumber evidence="6">2.1.1.-</ecNumber>
    </recommendedName>
</protein>
<dbReference type="GO" id="GO:0008168">
    <property type="term" value="F:methyltransferase activity"/>
    <property type="evidence" value="ECO:0007669"/>
    <property type="project" value="UniProtKB-KW"/>
</dbReference>
<dbReference type="Proteomes" id="UP000218979">
    <property type="component" value="Unassembled WGS sequence"/>
</dbReference>
<dbReference type="InterPro" id="IPR029063">
    <property type="entry name" value="SAM-dependent_MTases_sf"/>
</dbReference>
<keyword evidence="4 6" id="KW-0808">Transferase</keyword>
<feature type="binding site" evidence="6">
    <location>
        <position position="249"/>
    </location>
    <ligand>
        <name>S-adenosyl-L-methionine</name>
        <dbReference type="ChEBI" id="CHEBI:59789"/>
    </ligand>
</feature>
<name>A0ABX4I525_9LACT</name>
<comment type="subcellular location">
    <subcellularLocation>
        <location evidence="6">Cytoplasm</location>
    </subcellularLocation>
</comment>
<evidence type="ECO:0000256" key="3">
    <source>
        <dbReference type="ARBA" id="ARBA00022603"/>
    </source>
</evidence>
<evidence type="ECO:0000313" key="7">
    <source>
        <dbReference type="EMBL" id="PCS01151.1"/>
    </source>
</evidence>
<dbReference type="EMBL" id="JXJT01000024">
    <property type="protein sequence ID" value="PCS01151.1"/>
    <property type="molecule type" value="Genomic_DNA"/>
</dbReference>
<evidence type="ECO:0000256" key="4">
    <source>
        <dbReference type="ARBA" id="ARBA00022679"/>
    </source>
</evidence>
<evidence type="ECO:0000256" key="2">
    <source>
        <dbReference type="ARBA" id="ARBA00022490"/>
    </source>
</evidence>